<evidence type="ECO:0000256" key="8">
    <source>
        <dbReference type="SAM" id="Phobius"/>
    </source>
</evidence>
<feature type="signal peptide" evidence="9">
    <location>
        <begin position="1"/>
        <end position="22"/>
    </location>
</feature>
<protein>
    <submittedName>
        <fullName evidence="10">RELT TNF receptor</fullName>
    </submittedName>
</protein>
<dbReference type="Pfam" id="PF12606">
    <property type="entry name" value="RELT"/>
    <property type="match status" value="1"/>
</dbReference>
<evidence type="ECO:0000256" key="2">
    <source>
        <dbReference type="ARBA" id="ARBA00008688"/>
    </source>
</evidence>
<dbReference type="RefSeq" id="XP_006130928.1">
    <property type="nucleotide sequence ID" value="XM_006130866.3"/>
</dbReference>
<dbReference type="RefSeq" id="XP_025044336.1">
    <property type="nucleotide sequence ID" value="XM_025188551.1"/>
</dbReference>
<dbReference type="CTD" id="84957"/>
<dbReference type="EMBL" id="AGCU01138447">
    <property type="status" value="NOT_ANNOTATED_CDS"/>
    <property type="molecule type" value="Genomic_DNA"/>
</dbReference>
<keyword evidence="4 8" id="KW-0812">Transmembrane</keyword>
<dbReference type="InterPro" id="IPR022248">
    <property type="entry name" value="TNF_rcpt_RELT"/>
</dbReference>
<feature type="region of interest" description="Disordered" evidence="7">
    <location>
        <begin position="375"/>
        <end position="429"/>
    </location>
</feature>
<dbReference type="GO" id="GO:0005730">
    <property type="term" value="C:nucleolus"/>
    <property type="evidence" value="ECO:0007669"/>
    <property type="project" value="Ensembl"/>
</dbReference>
<feature type="transmembrane region" description="Helical" evidence="8">
    <location>
        <begin position="179"/>
        <end position="202"/>
    </location>
</feature>
<name>K7G7A7_PELSI</name>
<dbReference type="Gene3D" id="2.10.50.10">
    <property type="entry name" value="Tumor Necrosis Factor Receptor, subunit A, domain 2"/>
    <property type="match status" value="1"/>
</dbReference>
<gene>
    <name evidence="10" type="primary">RELT</name>
</gene>
<comment type="similarity">
    <text evidence="2">Belongs to the RELT family.</text>
</comment>
<dbReference type="CDD" id="cd13419">
    <property type="entry name" value="TNFRSF19L"/>
    <property type="match status" value="1"/>
</dbReference>
<dbReference type="GO" id="GO:0005886">
    <property type="term" value="C:plasma membrane"/>
    <property type="evidence" value="ECO:0007669"/>
    <property type="project" value="UniProtKB-SubCell"/>
</dbReference>
<dbReference type="InterPro" id="IPR034048">
    <property type="entry name" value="TNFRSF19L_N"/>
</dbReference>
<dbReference type="KEGG" id="pss:102447694"/>
<dbReference type="PRINTS" id="PR01970">
    <property type="entry name" value="TNFACTORR19L"/>
</dbReference>
<evidence type="ECO:0000256" key="3">
    <source>
        <dbReference type="ARBA" id="ARBA00022475"/>
    </source>
</evidence>
<dbReference type="Proteomes" id="UP000007267">
    <property type="component" value="Unassembled WGS sequence"/>
</dbReference>
<accession>K7G7A7</accession>
<dbReference type="InterPro" id="IPR022333">
    <property type="entry name" value="TNFR_19-like"/>
</dbReference>
<dbReference type="Ensembl" id="ENSPSIT00000016244.1">
    <property type="protein sequence ID" value="ENSPSIP00000016168.1"/>
    <property type="gene ID" value="ENSPSIG00000014422.1"/>
</dbReference>
<dbReference type="GO" id="GO:0005654">
    <property type="term" value="C:nucleoplasm"/>
    <property type="evidence" value="ECO:0007669"/>
    <property type="project" value="Ensembl"/>
</dbReference>
<dbReference type="OrthoDB" id="9864383at2759"/>
<dbReference type="EMBL" id="AGCU01138448">
    <property type="status" value="NOT_ANNOTATED_CDS"/>
    <property type="molecule type" value="Genomic_DNA"/>
</dbReference>
<evidence type="ECO:0000256" key="6">
    <source>
        <dbReference type="ARBA" id="ARBA00023136"/>
    </source>
</evidence>
<keyword evidence="9" id="KW-0732">Signal</keyword>
<dbReference type="GeneTree" id="ENSGT00940000160350"/>
<dbReference type="GO" id="GO:0006915">
    <property type="term" value="P:apoptotic process"/>
    <property type="evidence" value="ECO:0007669"/>
    <property type="project" value="Ensembl"/>
</dbReference>
<reference evidence="11" key="1">
    <citation type="submission" date="2011-10" db="EMBL/GenBank/DDBJ databases">
        <authorList>
            <consortium name="Soft-shell Turtle Genome Consortium"/>
        </authorList>
    </citation>
    <scope>NUCLEOTIDE SEQUENCE [LARGE SCALE GENOMIC DNA]</scope>
    <source>
        <strain evidence="11">Daiwa-1</strain>
    </source>
</reference>
<proteinExistence type="inferred from homology"/>
<dbReference type="AlphaFoldDB" id="K7G7A7"/>
<evidence type="ECO:0000256" key="4">
    <source>
        <dbReference type="ARBA" id="ARBA00022692"/>
    </source>
</evidence>
<evidence type="ECO:0000256" key="1">
    <source>
        <dbReference type="ARBA" id="ARBA00004162"/>
    </source>
</evidence>
<feature type="chain" id="PRO_5003902625" evidence="9">
    <location>
        <begin position="23"/>
        <end position="429"/>
    </location>
</feature>
<reference evidence="11" key="2">
    <citation type="journal article" date="2013" name="Nat. Genet.">
        <title>The draft genomes of soft-shell turtle and green sea turtle yield insights into the development and evolution of the turtle-specific body plan.</title>
        <authorList>
            <person name="Wang Z."/>
            <person name="Pascual-Anaya J."/>
            <person name="Zadissa A."/>
            <person name="Li W."/>
            <person name="Niimura Y."/>
            <person name="Huang Z."/>
            <person name="Li C."/>
            <person name="White S."/>
            <person name="Xiong Z."/>
            <person name="Fang D."/>
            <person name="Wang B."/>
            <person name="Ming Y."/>
            <person name="Chen Y."/>
            <person name="Zheng Y."/>
            <person name="Kuraku S."/>
            <person name="Pignatelli M."/>
            <person name="Herrero J."/>
            <person name="Beal K."/>
            <person name="Nozawa M."/>
            <person name="Li Q."/>
            <person name="Wang J."/>
            <person name="Zhang H."/>
            <person name="Yu L."/>
            <person name="Shigenobu S."/>
            <person name="Wang J."/>
            <person name="Liu J."/>
            <person name="Flicek P."/>
            <person name="Searle S."/>
            <person name="Wang J."/>
            <person name="Kuratani S."/>
            <person name="Yin Y."/>
            <person name="Aken B."/>
            <person name="Zhang G."/>
            <person name="Irie N."/>
        </authorList>
    </citation>
    <scope>NUCLEOTIDE SEQUENCE [LARGE SCALE GENOMIC DNA]</scope>
    <source>
        <strain evidence="11">Daiwa-1</strain>
    </source>
</reference>
<evidence type="ECO:0000256" key="9">
    <source>
        <dbReference type="SAM" id="SignalP"/>
    </source>
</evidence>
<keyword evidence="11" id="KW-1185">Reference proteome</keyword>
<feature type="compositionally biased region" description="Polar residues" evidence="7">
    <location>
        <begin position="412"/>
        <end position="429"/>
    </location>
</feature>
<keyword evidence="3" id="KW-1003">Cell membrane</keyword>
<evidence type="ECO:0000256" key="7">
    <source>
        <dbReference type="SAM" id="MobiDB-lite"/>
    </source>
</evidence>
<dbReference type="PANTHER" id="PTHR47397:SF1">
    <property type="entry name" value="TUMOR NECROSIS FACTOR RECEPTOR SUPERFAMILY MEMBER 19L"/>
    <property type="match status" value="1"/>
</dbReference>
<comment type="subcellular location">
    <subcellularLocation>
        <location evidence="1">Cell membrane</location>
        <topology evidence="1">Single-pass membrane protein</topology>
    </subcellularLocation>
</comment>
<dbReference type="OMA" id="SRCSQKW"/>
<organism evidence="10 11">
    <name type="scientific">Pelodiscus sinensis</name>
    <name type="common">Chinese softshell turtle</name>
    <name type="synonym">Trionyx sinensis</name>
    <dbReference type="NCBI Taxonomy" id="13735"/>
    <lineage>
        <taxon>Eukaryota</taxon>
        <taxon>Metazoa</taxon>
        <taxon>Chordata</taxon>
        <taxon>Craniata</taxon>
        <taxon>Vertebrata</taxon>
        <taxon>Euteleostomi</taxon>
        <taxon>Archelosauria</taxon>
        <taxon>Testudinata</taxon>
        <taxon>Testudines</taxon>
        <taxon>Cryptodira</taxon>
        <taxon>Trionychia</taxon>
        <taxon>Trionychidae</taxon>
        <taxon>Pelodiscus</taxon>
    </lineage>
</organism>
<evidence type="ECO:0000256" key="5">
    <source>
        <dbReference type="ARBA" id="ARBA00022989"/>
    </source>
</evidence>
<dbReference type="PANTHER" id="PTHR47397">
    <property type="entry name" value="TUMOR NECROSIS FACTOR RECEPTOR SUPERFAMILY MEMBER 19L"/>
    <property type="match status" value="1"/>
</dbReference>
<keyword evidence="6 8" id="KW-0472">Membrane</keyword>
<reference evidence="10" key="4">
    <citation type="submission" date="2025-09" db="UniProtKB">
        <authorList>
            <consortium name="Ensembl"/>
        </authorList>
    </citation>
    <scope>IDENTIFICATION</scope>
</reference>
<evidence type="ECO:0000313" key="11">
    <source>
        <dbReference type="Proteomes" id="UP000007267"/>
    </source>
</evidence>
<dbReference type="GO" id="GO:0005829">
    <property type="term" value="C:cytosol"/>
    <property type="evidence" value="ECO:0007669"/>
    <property type="project" value="Ensembl"/>
</dbReference>
<keyword evidence="5 8" id="KW-1133">Transmembrane helix</keyword>
<dbReference type="HOGENOM" id="CLU_058936_0_0_1"/>
<dbReference type="GO" id="GO:0097186">
    <property type="term" value="P:amelogenesis"/>
    <property type="evidence" value="ECO:0007669"/>
    <property type="project" value="Ensembl"/>
</dbReference>
<sequence length="429" mass="46270">MKRNLVCWSFIAFLTLLSRAWALACGEQEYRTVEGGCAPCVGCPPGEEPDRKCGSGQGLGMSCQACSPGTFSASHSLAPCSPQTHCEARKRVRASPGTAAADSQCGGCMPGFYSPEGEMDPTAECLPCSSAPQSMPGCPEPKPWLPRLVRNVEARHRRDERAASNGTREGKREEKATQYAVLAIVPVFCLMGLLGILVCNLLKKKGYHCTAHKETDEEMVKVERGGNNSAYRIEDANEDTIGVLVRLITEKKENAAALEELLKEYHSKQLGQASHKPAPSKLHFLPHIPHICRHQHHLHTVQGLATRSGPSCTRCCQRKWPEVLLSPETAATAAASVITTTASAKPTKPGGKAGRPGEITILSVGRFRVARIPEQKPNPPEVKTILEGGGAEPTDSPCSRLSAEQKPLVGSGTRSKWLKTTDSQQEVII</sequence>
<dbReference type="eggNOG" id="ENOG502QVCC">
    <property type="taxonomic scope" value="Eukaryota"/>
</dbReference>
<evidence type="ECO:0000313" key="10">
    <source>
        <dbReference type="Ensembl" id="ENSPSIP00000016168.1"/>
    </source>
</evidence>
<reference evidence="10" key="3">
    <citation type="submission" date="2025-08" db="UniProtKB">
        <authorList>
            <consortium name="Ensembl"/>
        </authorList>
    </citation>
    <scope>IDENTIFICATION</scope>
</reference>